<evidence type="ECO:0000313" key="2">
    <source>
        <dbReference type="EMBL" id="KIE05151.1"/>
    </source>
</evidence>
<sequence>MASLVRISWGLTLSPVQLLRIHSINLGLLIPKELSSKSFARAPTSSSTGLRRSFANLG</sequence>
<dbReference type="AlphaFoldDB" id="A0A0C1MYX0"/>
<proteinExistence type="predicted"/>
<organism evidence="2 3">
    <name type="scientific">Candidatus Jidaibacter acanthamoebae</name>
    <dbReference type="NCBI Taxonomy" id="86105"/>
    <lineage>
        <taxon>Bacteria</taxon>
        <taxon>Pseudomonadati</taxon>
        <taxon>Pseudomonadota</taxon>
        <taxon>Alphaproteobacteria</taxon>
        <taxon>Rickettsiales</taxon>
        <taxon>Candidatus Midichloriaceae</taxon>
        <taxon>Candidatus Jidaibacter</taxon>
    </lineage>
</organism>
<accession>A0A0C1MYX0</accession>
<feature type="region of interest" description="Disordered" evidence="1">
    <location>
        <begin position="39"/>
        <end position="58"/>
    </location>
</feature>
<comment type="caution">
    <text evidence="2">The sequence shown here is derived from an EMBL/GenBank/DDBJ whole genome shotgun (WGS) entry which is preliminary data.</text>
</comment>
<gene>
    <name evidence="2" type="ORF">NF27_EU00010</name>
</gene>
<dbReference type="EMBL" id="JSWE01000120">
    <property type="protein sequence ID" value="KIE05151.1"/>
    <property type="molecule type" value="Genomic_DNA"/>
</dbReference>
<evidence type="ECO:0000256" key="1">
    <source>
        <dbReference type="SAM" id="MobiDB-lite"/>
    </source>
</evidence>
<name>A0A0C1MYX0_9RICK</name>
<reference evidence="2 3" key="1">
    <citation type="submission" date="2014-11" db="EMBL/GenBank/DDBJ databases">
        <title>A Rickettsiales Symbiont of Amoebae With Ancient Features.</title>
        <authorList>
            <person name="Schulz F."/>
            <person name="Martijn J."/>
            <person name="Wascher F."/>
            <person name="Kostanjsek R."/>
            <person name="Ettema T.J."/>
            <person name="Horn M."/>
        </authorList>
    </citation>
    <scope>NUCLEOTIDE SEQUENCE [LARGE SCALE GENOMIC DNA]</scope>
    <source>
        <strain evidence="2 3">UWC36</strain>
    </source>
</reference>
<dbReference type="RefSeq" id="WP_161791815.1">
    <property type="nucleotide sequence ID" value="NZ_JSWE01000120.1"/>
</dbReference>
<keyword evidence="3" id="KW-1185">Reference proteome</keyword>
<dbReference type="Proteomes" id="UP000031258">
    <property type="component" value="Unassembled WGS sequence"/>
</dbReference>
<evidence type="ECO:0000313" key="3">
    <source>
        <dbReference type="Proteomes" id="UP000031258"/>
    </source>
</evidence>
<protein>
    <submittedName>
        <fullName evidence="2">Uncharacterized protein</fullName>
    </submittedName>
</protein>